<reference evidence="4" key="1">
    <citation type="submission" date="2019-09" db="EMBL/GenBank/DDBJ databases">
        <title>Draft genome information of white flower Hibiscus syriacus.</title>
        <authorList>
            <person name="Kim Y.-M."/>
        </authorList>
    </citation>
    <scope>NUCLEOTIDE SEQUENCE [LARGE SCALE GENOMIC DNA]</scope>
    <source>
        <strain evidence="4">YM2019G1</strain>
    </source>
</reference>
<dbReference type="SUPFAM" id="SSF52058">
    <property type="entry name" value="L domain-like"/>
    <property type="match status" value="1"/>
</dbReference>
<sequence length="312" mass="34858">MANGLLQSSNKNEEPEDIGNRYIHELWSRSFFQELEDVPFGFTFKMHDLVHDLALSVAQNDVSSTGSVRHLCFKLLGQGASLLPNNMGHLRTLVLRSNKEQKAGSEPLIDECISRSKHSLETLDLSCREGIEELPKDIRYLISLRVLAPNSPSNMLIQDCDNLISLPQGLKYLTALENLVIKGCEKLDLSMDVELGGKEDGSLRKLLIAGLPKVESLPQWILLGSTKTLQHLYILGLENLSTLPTWFLYLISLQTLEIGYCPGLSSLPEGTQRLTALQELRIEGCAKLVERCKEETGEDWPKIAHVPRITIS</sequence>
<evidence type="ECO:0000256" key="2">
    <source>
        <dbReference type="ARBA" id="ARBA00022821"/>
    </source>
</evidence>
<dbReference type="InterPro" id="IPR058922">
    <property type="entry name" value="WHD_DRP"/>
</dbReference>
<evidence type="ECO:0000259" key="3">
    <source>
        <dbReference type="Pfam" id="PF23559"/>
    </source>
</evidence>
<name>A0A6A3BA86_HIBSY</name>
<accession>A0A6A3BA86</accession>
<evidence type="ECO:0000256" key="1">
    <source>
        <dbReference type="ARBA" id="ARBA00022737"/>
    </source>
</evidence>
<dbReference type="GO" id="GO:0006952">
    <property type="term" value="P:defense response"/>
    <property type="evidence" value="ECO:0007669"/>
    <property type="project" value="UniProtKB-KW"/>
</dbReference>
<dbReference type="AlphaFoldDB" id="A0A6A3BA86"/>
<dbReference type="PANTHER" id="PTHR36766">
    <property type="entry name" value="PLANT BROAD-SPECTRUM MILDEW RESISTANCE PROTEIN RPW8"/>
    <property type="match status" value="1"/>
</dbReference>
<gene>
    <name evidence="4" type="ORF">F3Y22_tig00110257pilonHSYRG00125</name>
</gene>
<protein>
    <recommendedName>
        <fullName evidence="3">Disease resistance protein winged helix domain-containing protein</fullName>
    </recommendedName>
</protein>
<evidence type="ECO:0000313" key="4">
    <source>
        <dbReference type="EMBL" id="KAE8712425.1"/>
    </source>
</evidence>
<organism evidence="4 5">
    <name type="scientific">Hibiscus syriacus</name>
    <name type="common">Rose of Sharon</name>
    <dbReference type="NCBI Taxonomy" id="106335"/>
    <lineage>
        <taxon>Eukaryota</taxon>
        <taxon>Viridiplantae</taxon>
        <taxon>Streptophyta</taxon>
        <taxon>Embryophyta</taxon>
        <taxon>Tracheophyta</taxon>
        <taxon>Spermatophyta</taxon>
        <taxon>Magnoliopsida</taxon>
        <taxon>eudicotyledons</taxon>
        <taxon>Gunneridae</taxon>
        <taxon>Pentapetalae</taxon>
        <taxon>rosids</taxon>
        <taxon>malvids</taxon>
        <taxon>Malvales</taxon>
        <taxon>Malvaceae</taxon>
        <taxon>Malvoideae</taxon>
        <taxon>Hibiscus</taxon>
    </lineage>
</organism>
<dbReference type="PANTHER" id="PTHR36766:SF61">
    <property type="entry name" value="NB-ARC DOMAIN DISEASE RESISTANCE PROTEIN"/>
    <property type="match status" value="1"/>
</dbReference>
<dbReference type="InterPro" id="IPR032675">
    <property type="entry name" value="LRR_dom_sf"/>
</dbReference>
<feature type="domain" description="Disease resistance protein winged helix" evidence="3">
    <location>
        <begin position="1"/>
        <end position="54"/>
    </location>
</feature>
<keyword evidence="5" id="KW-1185">Reference proteome</keyword>
<dbReference type="Proteomes" id="UP000436088">
    <property type="component" value="Unassembled WGS sequence"/>
</dbReference>
<keyword evidence="2" id="KW-0611">Plant defense</keyword>
<dbReference type="Pfam" id="PF23559">
    <property type="entry name" value="WHD_DRP"/>
    <property type="match status" value="1"/>
</dbReference>
<comment type="caution">
    <text evidence="4">The sequence shown here is derived from an EMBL/GenBank/DDBJ whole genome shotgun (WGS) entry which is preliminary data.</text>
</comment>
<proteinExistence type="predicted"/>
<keyword evidence="1" id="KW-0677">Repeat</keyword>
<dbReference type="Gene3D" id="3.80.10.10">
    <property type="entry name" value="Ribonuclease Inhibitor"/>
    <property type="match status" value="2"/>
</dbReference>
<evidence type="ECO:0000313" key="5">
    <source>
        <dbReference type="Proteomes" id="UP000436088"/>
    </source>
</evidence>
<dbReference type="EMBL" id="VEPZ02000897">
    <property type="protein sequence ID" value="KAE8712425.1"/>
    <property type="molecule type" value="Genomic_DNA"/>
</dbReference>